<accession>A0A840CRT8</accession>
<evidence type="ECO:0008006" key="7">
    <source>
        <dbReference type="Google" id="ProtNLM"/>
    </source>
</evidence>
<keyword evidence="3" id="KW-0998">Cell outer membrane</keyword>
<comment type="caution">
    <text evidence="5">The sequence shown here is derived from an EMBL/GenBank/DDBJ whole genome shotgun (WGS) entry which is preliminary data.</text>
</comment>
<evidence type="ECO:0000256" key="1">
    <source>
        <dbReference type="ARBA" id="ARBA00004442"/>
    </source>
</evidence>
<evidence type="ECO:0000256" key="2">
    <source>
        <dbReference type="ARBA" id="ARBA00023136"/>
    </source>
</evidence>
<evidence type="ECO:0000313" key="6">
    <source>
        <dbReference type="Proteomes" id="UP000555103"/>
    </source>
</evidence>
<dbReference type="GO" id="GO:0009279">
    <property type="term" value="C:cell outer membrane"/>
    <property type="evidence" value="ECO:0007669"/>
    <property type="project" value="UniProtKB-SubCell"/>
</dbReference>
<sequence length="740" mass="82470">MKKIFRNISLFMAFTALSATANAQDKAASDSIKAAKTEGSDRNVMLNAASANAGPRNVNIGLPASVGGTTVLENDLPVVYFFWPEMPYKSWRMDAMTNGVKLLDLGETAINIGDVGFSVGTYNNMGTDIFSGNIGLNSNHFGLLNGTANFSGPITKKGLKFSAGAFVNYDPGTYKVKNNDIDRYFNDQTQLYKVALTQDYKFEGGTGSISAFYKYANSKSMSMQQYAPYKYHLDGSVTELDDFKIGNDNYIASQKFKVKDARTGEIVERDALNDYGSESNTLDLIWKNKLNNGLNINFIGRYHSAKSGMYLPIMTGISEDGTTQGVMALASRKTPIKSLTTLFEVGKKSGNHDWKIGLNQWNYGIDKFVTEGAIYSQTVEANPKVISGSEAYGQVNEYHNGTENKTALLLTDKWNIANILTLNLGARFEYQSLRGDYINNSDWETNRKAGNTYLSTKKTGIDKDWFNKAFMLSAVYKMTKSFGLLGEATYNEQAGHLENYSAGNEPNLKKSKIPGAGFGVFFNHSLFSLVSKATYIKRDEYRSTVNFTNPNDVNHVERPTVSYDIETLGWTTDIMATPFKNFSLHLLFTIQAPKYKNYEGTVIFKNDSDPSKEASIAYNFNDNTVTGVSKVLIEIDPSYQWKNLRIWGSARYFSKEYANLTNSLSFKGRWETFAGANYNINKNLELSVSAVNLLNQRGAQGTISGADLYTEEEAQKMEGRILSGTYIRPFTMEFGVKYRF</sequence>
<dbReference type="SUPFAM" id="SSF56935">
    <property type="entry name" value="Porins"/>
    <property type="match status" value="1"/>
</dbReference>
<dbReference type="InterPro" id="IPR036942">
    <property type="entry name" value="Beta-barrel_TonB_sf"/>
</dbReference>
<organism evidence="5 6">
    <name type="scientific">Dysgonomonas hofstadii</name>
    <dbReference type="NCBI Taxonomy" id="637886"/>
    <lineage>
        <taxon>Bacteria</taxon>
        <taxon>Pseudomonadati</taxon>
        <taxon>Bacteroidota</taxon>
        <taxon>Bacteroidia</taxon>
        <taxon>Bacteroidales</taxon>
        <taxon>Dysgonomonadaceae</taxon>
        <taxon>Dysgonomonas</taxon>
    </lineage>
</organism>
<dbReference type="EMBL" id="JACIEP010000017">
    <property type="protein sequence ID" value="MBB4037761.1"/>
    <property type="molecule type" value="Genomic_DNA"/>
</dbReference>
<dbReference type="Gene3D" id="2.40.170.20">
    <property type="entry name" value="TonB-dependent receptor, beta-barrel domain"/>
    <property type="match status" value="1"/>
</dbReference>
<evidence type="ECO:0000256" key="3">
    <source>
        <dbReference type="ARBA" id="ARBA00023237"/>
    </source>
</evidence>
<proteinExistence type="predicted"/>
<keyword evidence="4" id="KW-0732">Signal</keyword>
<keyword evidence="6" id="KW-1185">Reference proteome</keyword>
<evidence type="ECO:0000256" key="4">
    <source>
        <dbReference type="SAM" id="SignalP"/>
    </source>
</evidence>
<protein>
    <recommendedName>
        <fullName evidence="7">TonB-dependent receptor</fullName>
    </recommendedName>
</protein>
<dbReference type="Proteomes" id="UP000555103">
    <property type="component" value="Unassembled WGS sequence"/>
</dbReference>
<evidence type="ECO:0000313" key="5">
    <source>
        <dbReference type="EMBL" id="MBB4037761.1"/>
    </source>
</evidence>
<name>A0A840CRT8_9BACT</name>
<keyword evidence="2" id="KW-0472">Membrane</keyword>
<dbReference type="RefSeq" id="WP_246348109.1">
    <property type="nucleotide sequence ID" value="NZ_JACIEP010000017.1"/>
</dbReference>
<comment type="subcellular location">
    <subcellularLocation>
        <location evidence="1">Cell outer membrane</location>
    </subcellularLocation>
</comment>
<gene>
    <name evidence="5" type="ORF">GGR21_003682</name>
</gene>
<dbReference type="AlphaFoldDB" id="A0A840CRT8"/>
<feature type="chain" id="PRO_5032947876" description="TonB-dependent receptor" evidence="4">
    <location>
        <begin position="24"/>
        <end position="740"/>
    </location>
</feature>
<reference evidence="5 6" key="1">
    <citation type="submission" date="2020-08" db="EMBL/GenBank/DDBJ databases">
        <title>Genomic Encyclopedia of Type Strains, Phase IV (KMG-IV): sequencing the most valuable type-strain genomes for metagenomic binning, comparative biology and taxonomic classification.</title>
        <authorList>
            <person name="Goeker M."/>
        </authorList>
    </citation>
    <scope>NUCLEOTIDE SEQUENCE [LARGE SCALE GENOMIC DNA]</scope>
    <source>
        <strain evidence="5 6">DSM 104969</strain>
    </source>
</reference>
<feature type="signal peptide" evidence="4">
    <location>
        <begin position="1"/>
        <end position="23"/>
    </location>
</feature>